<proteinExistence type="predicted"/>
<gene>
    <name evidence="3" type="ORF">NDU88_008857</name>
</gene>
<reference evidence="3" key="1">
    <citation type="journal article" date="2022" name="bioRxiv">
        <title>Sequencing and chromosome-scale assembly of the giantPleurodeles waltlgenome.</title>
        <authorList>
            <person name="Brown T."/>
            <person name="Elewa A."/>
            <person name="Iarovenko S."/>
            <person name="Subramanian E."/>
            <person name="Araus A.J."/>
            <person name="Petzold A."/>
            <person name="Susuki M."/>
            <person name="Suzuki K.-i.T."/>
            <person name="Hayashi T."/>
            <person name="Toyoda A."/>
            <person name="Oliveira C."/>
            <person name="Osipova E."/>
            <person name="Leigh N.D."/>
            <person name="Simon A."/>
            <person name="Yun M.H."/>
        </authorList>
    </citation>
    <scope>NUCLEOTIDE SEQUENCE</scope>
    <source>
        <strain evidence="3">20211129_DDA</strain>
        <tissue evidence="3">Liver</tissue>
    </source>
</reference>
<evidence type="ECO:0000256" key="1">
    <source>
        <dbReference type="SAM" id="MobiDB-lite"/>
    </source>
</evidence>
<dbReference type="AlphaFoldDB" id="A0AAV7QVV5"/>
<keyword evidence="2" id="KW-0732">Signal</keyword>
<feature type="region of interest" description="Disordered" evidence="1">
    <location>
        <begin position="136"/>
        <end position="173"/>
    </location>
</feature>
<accession>A0AAV7QVV5</accession>
<keyword evidence="4" id="KW-1185">Reference proteome</keyword>
<feature type="signal peptide" evidence="2">
    <location>
        <begin position="1"/>
        <end position="26"/>
    </location>
</feature>
<protein>
    <submittedName>
        <fullName evidence="3">Uncharacterized protein</fullName>
    </submittedName>
</protein>
<comment type="caution">
    <text evidence="3">The sequence shown here is derived from an EMBL/GenBank/DDBJ whole genome shotgun (WGS) entry which is preliminary data.</text>
</comment>
<dbReference type="Proteomes" id="UP001066276">
    <property type="component" value="Chromosome 6"/>
</dbReference>
<evidence type="ECO:0000313" key="4">
    <source>
        <dbReference type="Proteomes" id="UP001066276"/>
    </source>
</evidence>
<sequence>MLPGNGVVVWVLRPLALLFIGSSVRALSGIQQKSRESVSESARWRQCLLTVGAHGQGAWVDDEEQDWEESSFEEGELVEGWEEEEWWASGRGKELVLQGNIASMAIEDKEGTEGTARLVEGVYMLDAGVATKGGVAGPGKGDSAAQGASVDTTHWDNLSLMPPEDSKKGDKEEEPVSKCVKLLFMGLLSCWGRI</sequence>
<name>A0AAV7QVV5_PLEWA</name>
<feature type="chain" id="PRO_5043832352" evidence="2">
    <location>
        <begin position="27"/>
        <end position="194"/>
    </location>
</feature>
<evidence type="ECO:0000256" key="2">
    <source>
        <dbReference type="SAM" id="SignalP"/>
    </source>
</evidence>
<dbReference type="EMBL" id="JANPWB010000010">
    <property type="protein sequence ID" value="KAJ1142543.1"/>
    <property type="molecule type" value="Genomic_DNA"/>
</dbReference>
<organism evidence="3 4">
    <name type="scientific">Pleurodeles waltl</name>
    <name type="common">Iberian ribbed newt</name>
    <dbReference type="NCBI Taxonomy" id="8319"/>
    <lineage>
        <taxon>Eukaryota</taxon>
        <taxon>Metazoa</taxon>
        <taxon>Chordata</taxon>
        <taxon>Craniata</taxon>
        <taxon>Vertebrata</taxon>
        <taxon>Euteleostomi</taxon>
        <taxon>Amphibia</taxon>
        <taxon>Batrachia</taxon>
        <taxon>Caudata</taxon>
        <taxon>Salamandroidea</taxon>
        <taxon>Salamandridae</taxon>
        <taxon>Pleurodelinae</taxon>
        <taxon>Pleurodeles</taxon>
    </lineage>
</organism>
<evidence type="ECO:0000313" key="3">
    <source>
        <dbReference type="EMBL" id="KAJ1142543.1"/>
    </source>
</evidence>
<feature type="compositionally biased region" description="Basic and acidic residues" evidence="1">
    <location>
        <begin position="164"/>
        <end position="173"/>
    </location>
</feature>